<organism evidence="3 4">
    <name type="scientific">Phodopus roborovskii</name>
    <name type="common">Roborovski's desert hamster</name>
    <name type="synonym">Cricetulus roborovskii</name>
    <dbReference type="NCBI Taxonomy" id="109678"/>
    <lineage>
        <taxon>Eukaryota</taxon>
        <taxon>Metazoa</taxon>
        <taxon>Chordata</taxon>
        <taxon>Craniata</taxon>
        <taxon>Vertebrata</taxon>
        <taxon>Euteleostomi</taxon>
        <taxon>Mammalia</taxon>
        <taxon>Eutheria</taxon>
        <taxon>Euarchontoglires</taxon>
        <taxon>Glires</taxon>
        <taxon>Rodentia</taxon>
        <taxon>Myomorpha</taxon>
        <taxon>Muroidea</taxon>
        <taxon>Cricetidae</taxon>
        <taxon>Cricetinae</taxon>
        <taxon>Phodopus</taxon>
    </lineage>
</organism>
<name>A0AAU9ZSB2_PHORO</name>
<dbReference type="AlphaFoldDB" id="A0AAU9ZSB2"/>
<dbReference type="PANTHER" id="PTHR47231:SF1">
    <property type="entry name" value="CILIA- AND FLAGELLA-ASSOCIATED PROTEIN HOATZ"/>
    <property type="match status" value="1"/>
</dbReference>
<evidence type="ECO:0000256" key="1">
    <source>
        <dbReference type="ARBA" id="ARBA00023451"/>
    </source>
</evidence>
<gene>
    <name evidence="3" type="primary">4833427G06Rik</name>
    <name evidence="3" type="ORF">PHOROB_LOCUS12111</name>
</gene>
<comment type="similarity">
    <text evidence="1">Belongs to the HOATZ family.</text>
</comment>
<dbReference type="PROSITE" id="PS51257">
    <property type="entry name" value="PROKAR_LIPOPROTEIN"/>
    <property type="match status" value="1"/>
</dbReference>
<dbReference type="EMBL" id="CALSGD010001501">
    <property type="protein sequence ID" value="CAH6867505.1"/>
    <property type="molecule type" value="Genomic_DNA"/>
</dbReference>
<dbReference type="GO" id="GO:0060271">
    <property type="term" value="P:cilium assembly"/>
    <property type="evidence" value="ECO:0007669"/>
    <property type="project" value="InterPro"/>
</dbReference>
<proteinExistence type="inferred from homology"/>
<dbReference type="Proteomes" id="UP001152836">
    <property type="component" value="Unassembled WGS sequence"/>
</dbReference>
<protein>
    <recommendedName>
        <fullName evidence="2">Cilia- and flagella-associated protein HOATZ</fullName>
    </recommendedName>
</protein>
<evidence type="ECO:0000313" key="3">
    <source>
        <dbReference type="EMBL" id="CAH6867505.1"/>
    </source>
</evidence>
<dbReference type="InterPro" id="IPR040681">
    <property type="entry name" value="HOATZ-like"/>
</dbReference>
<dbReference type="Pfam" id="PF17664">
    <property type="entry name" value="HOATZ-like"/>
    <property type="match status" value="1"/>
</dbReference>
<evidence type="ECO:0000313" key="4">
    <source>
        <dbReference type="Proteomes" id="UP001152836"/>
    </source>
</evidence>
<comment type="caution">
    <text evidence="3">The sequence shown here is derived from an EMBL/GenBank/DDBJ whole genome shotgun (WGS) entry which is preliminary data.</text>
</comment>
<dbReference type="PANTHER" id="PTHR47231">
    <property type="entry name" value="UPF0722 PROTEIN C11ORF88"/>
    <property type="match status" value="1"/>
</dbReference>
<evidence type="ECO:0000256" key="2">
    <source>
        <dbReference type="ARBA" id="ARBA00023657"/>
    </source>
</evidence>
<accession>A0AAU9ZSB2</accession>
<keyword evidence="4" id="KW-1185">Reference proteome</keyword>
<reference evidence="3" key="1">
    <citation type="submission" date="2022-06" db="EMBL/GenBank/DDBJ databases">
        <authorList>
            <person name="Andreotti S."/>
            <person name="Wyler E."/>
        </authorList>
    </citation>
    <scope>NUCLEOTIDE SEQUENCE</scope>
</reference>
<sequence>METGHRSSPSCEKESHEICSPGLLVFTGCSEQDANLAKQFWLGASMYPPTESQLVLTRDSSQRLPVARHSKALVREEVNVFAKVQKIQESEEKAMYLQKAKKRDEILQLLRKQREERISKESISLPYKAKAKVPEAK</sequence>